<dbReference type="KEGG" id="cmp:Cha6605_2925"/>
<sequence length="45" mass="5186">MGINDLKTIALFPECQQEIVAIKQLVQTEQMHVKPDSNLAIRHRQ</sequence>
<gene>
    <name evidence="1" type="ORF">Cha6605_2925</name>
</gene>
<keyword evidence="2" id="KW-1185">Reference proteome</keyword>
<dbReference type="EMBL" id="CP003600">
    <property type="protein sequence ID" value="AFY93957.1"/>
    <property type="molecule type" value="Genomic_DNA"/>
</dbReference>
<proteinExistence type="predicted"/>
<evidence type="ECO:0000313" key="1">
    <source>
        <dbReference type="EMBL" id="AFY93957.1"/>
    </source>
</evidence>
<organism evidence="1 2">
    <name type="scientific">Chamaesiphon minutus (strain ATCC 27169 / PCC 6605)</name>
    <dbReference type="NCBI Taxonomy" id="1173020"/>
    <lineage>
        <taxon>Bacteria</taxon>
        <taxon>Bacillati</taxon>
        <taxon>Cyanobacteriota</taxon>
        <taxon>Cyanophyceae</taxon>
        <taxon>Gomontiellales</taxon>
        <taxon>Chamaesiphonaceae</taxon>
        <taxon>Chamaesiphon</taxon>
    </lineage>
</organism>
<dbReference type="RefSeq" id="WP_015160101.1">
    <property type="nucleotide sequence ID" value="NC_019697.1"/>
</dbReference>
<dbReference type="Proteomes" id="UP000010366">
    <property type="component" value="Chromosome"/>
</dbReference>
<evidence type="ECO:0000313" key="2">
    <source>
        <dbReference type="Proteomes" id="UP000010366"/>
    </source>
</evidence>
<dbReference type="HOGENOM" id="CLU_3197702_0_0_3"/>
<dbReference type="AlphaFoldDB" id="K9UFS0"/>
<reference evidence="1 2" key="1">
    <citation type="submission" date="2012-05" db="EMBL/GenBank/DDBJ databases">
        <title>Finished chromosome of genome of Chamaesiphon sp. PCC 6605.</title>
        <authorList>
            <consortium name="US DOE Joint Genome Institute"/>
            <person name="Gugger M."/>
            <person name="Coursin T."/>
            <person name="Rippka R."/>
            <person name="Tandeau De Marsac N."/>
            <person name="Huntemann M."/>
            <person name="Wei C.-L."/>
            <person name="Han J."/>
            <person name="Detter J.C."/>
            <person name="Han C."/>
            <person name="Tapia R."/>
            <person name="Chen A."/>
            <person name="Kyrpides N."/>
            <person name="Mavromatis K."/>
            <person name="Markowitz V."/>
            <person name="Szeto E."/>
            <person name="Ivanova N."/>
            <person name="Pagani I."/>
            <person name="Pati A."/>
            <person name="Goodwin L."/>
            <person name="Nordberg H.P."/>
            <person name="Cantor M.N."/>
            <person name="Hua S.X."/>
            <person name="Woyke T."/>
            <person name="Kerfeld C.A."/>
        </authorList>
    </citation>
    <scope>NUCLEOTIDE SEQUENCE [LARGE SCALE GENOMIC DNA]</scope>
    <source>
        <strain evidence="2">ATCC 27169 / PCC 6605</strain>
    </source>
</reference>
<accession>K9UFS0</accession>
<protein>
    <submittedName>
        <fullName evidence="1">Uncharacterized protein</fullName>
    </submittedName>
</protein>
<name>K9UFS0_CHAP6</name>
<dbReference type="OrthoDB" id="9794725at2"/>